<dbReference type="InterPro" id="IPR002716">
    <property type="entry name" value="PIN_dom"/>
</dbReference>
<dbReference type="Proteomes" id="UP000783863">
    <property type="component" value="Unassembled WGS sequence"/>
</dbReference>
<name>A0A8J7YD19_9EURY</name>
<dbReference type="AlphaFoldDB" id="A0A8J7YD19"/>
<sequence length="133" mass="15175">MIVLDRDVLVKLRNSDQTVVQHLKQYRTDEWTIPAHVAWESFQYHGSRTDMVQELQHLRSSFDRILPFTVDTALEAAYLDEKLQSQGVTLDPIDLLNLATAQEAGGRFITHNKNNFDRGPVRDLADIDVVLTG</sequence>
<organism evidence="2 3">
    <name type="scientific">Haloarcula salinisoli</name>
    <dbReference type="NCBI Taxonomy" id="2487746"/>
    <lineage>
        <taxon>Archaea</taxon>
        <taxon>Methanobacteriati</taxon>
        <taxon>Methanobacteriota</taxon>
        <taxon>Stenosarchaea group</taxon>
        <taxon>Halobacteria</taxon>
        <taxon>Halobacteriales</taxon>
        <taxon>Haloarculaceae</taxon>
        <taxon>Haloarcula</taxon>
    </lineage>
</organism>
<feature type="domain" description="PIN" evidence="1">
    <location>
        <begin position="2"/>
        <end position="118"/>
    </location>
</feature>
<accession>A0A8J7YD19</accession>
<comment type="caution">
    <text evidence="2">The sequence shown here is derived from an EMBL/GenBank/DDBJ whole genome shotgun (WGS) entry which is preliminary data.</text>
</comment>
<evidence type="ECO:0000313" key="2">
    <source>
        <dbReference type="EMBL" id="MBX0303680.1"/>
    </source>
</evidence>
<evidence type="ECO:0000313" key="3">
    <source>
        <dbReference type="Proteomes" id="UP000783863"/>
    </source>
</evidence>
<dbReference type="Gene3D" id="3.40.50.1010">
    <property type="entry name" value="5'-nuclease"/>
    <property type="match status" value="1"/>
</dbReference>
<keyword evidence="3" id="KW-1185">Reference proteome</keyword>
<dbReference type="EMBL" id="RKLQ01000001">
    <property type="protein sequence ID" value="MBX0303680.1"/>
    <property type="molecule type" value="Genomic_DNA"/>
</dbReference>
<gene>
    <name evidence="2" type="ORF">EGD98_08340</name>
</gene>
<dbReference type="RefSeq" id="WP_220587875.1">
    <property type="nucleotide sequence ID" value="NZ_RKLQ01000001.1"/>
</dbReference>
<dbReference type="Pfam" id="PF01850">
    <property type="entry name" value="PIN"/>
    <property type="match status" value="1"/>
</dbReference>
<dbReference type="InterPro" id="IPR029060">
    <property type="entry name" value="PIN-like_dom_sf"/>
</dbReference>
<proteinExistence type="predicted"/>
<evidence type="ECO:0000259" key="1">
    <source>
        <dbReference type="Pfam" id="PF01850"/>
    </source>
</evidence>
<reference evidence="2" key="1">
    <citation type="submission" date="2021-06" db="EMBL/GenBank/DDBJ databases">
        <title>Halomicroarcula sp. F24A a new haloarchaeum isolated from saline soil.</title>
        <authorList>
            <person name="Duran-Viseras A."/>
            <person name="Sanchez-Porro C."/>
            <person name="Ventosa A."/>
        </authorList>
    </citation>
    <scope>NUCLEOTIDE SEQUENCE</scope>
    <source>
        <strain evidence="2">F24A</strain>
    </source>
</reference>
<protein>
    <submittedName>
        <fullName evidence="2">PIN domain-containing protein</fullName>
    </submittedName>
</protein>
<dbReference type="SUPFAM" id="SSF88723">
    <property type="entry name" value="PIN domain-like"/>
    <property type="match status" value="1"/>
</dbReference>